<dbReference type="OrthoDB" id="9814523at2"/>
<name>A0A2W7QH27_9BACT</name>
<feature type="transmembrane region" description="Helical" evidence="7">
    <location>
        <begin position="274"/>
        <end position="301"/>
    </location>
</feature>
<feature type="transmembrane region" description="Helical" evidence="7">
    <location>
        <begin position="82"/>
        <end position="100"/>
    </location>
</feature>
<feature type="transmembrane region" description="Helical" evidence="7">
    <location>
        <begin position="429"/>
        <end position="450"/>
    </location>
</feature>
<dbReference type="InterPro" id="IPR001734">
    <property type="entry name" value="Na/solute_symporter"/>
</dbReference>
<feature type="transmembrane region" description="Helical" evidence="7">
    <location>
        <begin position="187"/>
        <end position="205"/>
    </location>
</feature>
<proteinExistence type="inferred from homology"/>
<dbReference type="GO" id="GO:0005886">
    <property type="term" value="C:plasma membrane"/>
    <property type="evidence" value="ECO:0007669"/>
    <property type="project" value="TreeGrafter"/>
</dbReference>
<dbReference type="GO" id="GO:0005412">
    <property type="term" value="F:D-glucose:sodium symporter activity"/>
    <property type="evidence" value="ECO:0007669"/>
    <property type="project" value="TreeGrafter"/>
</dbReference>
<keyword evidence="4 7" id="KW-1133">Transmembrane helix</keyword>
<keyword evidence="9" id="KW-1185">Reference proteome</keyword>
<feature type="transmembrane region" description="Helical" evidence="7">
    <location>
        <begin position="470"/>
        <end position="488"/>
    </location>
</feature>
<dbReference type="NCBIfam" id="TIGR00813">
    <property type="entry name" value="sss"/>
    <property type="match status" value="1"/>
</dbReference>
<organism evidence="8 9">
    <name type="scientific">Algoriphagus chordae</name>
    <dbReference type="NCBI Taxonomy" id="237019"/>
    <lineage>
        <taxon>Bacteria</taxon>
        <taxon>Pseudomonadati</taxon>
        <taxon>Bacteroidota</taxon>
        <taxon>Cytophagia</taxon>
        <taxon>Cytophagales</taxon>
        <taxon>Cyclobacteriaceae</taxon>
        <taxon>Algoriphagus</taxon>
    </lineage>
</organism>
<evidence type="ECO:0000256" key="2">
    <source>
        <dbReference type="ARBA" id="ARBA00006434"/>
    </source>
</evidence>
<reference evidence="8 9" key="1">
    <citation type="submission" date="2018-06" db="EMBL/GenBank/DDBJ databases">
        <title>Genomic Encyclopedia of Archaeal and Bacterial Type Strains, Phase II (KMG-II): from individual species to whole genera.</title>
        <authorList>
            <person name="Goeker M."/>
        </authorList>
    </citation>
    <scope>NUCLEOTIDE SEQUENCE [LARGE SCALE GENOMIC DNA]</scope>
    <source>
        <strain evidence="8 9">DSM 19830</strain>
    </source>
</reference>
<evidence type="ECO:0000256" key="3">
    <source>
        <dbReference type="ARBA" id="ARBA00022692"/>
    </source>
</evidence>
<accession>A0A2W7QH27</accession>
<gene>
    <name evidence="8" type="ORF">LV85_03912</name>
</gene>
<dbReference type="Pfam" id="PF00474">
    <property type="entry name" value="SSF"/>
    <property type="match status" value="1"/>
</dbReference>
<evidence type="ECO:0000256" key="5">
    <source>
        <dbReference type="ARBA" id="ARBA00023136"/>
    </source>
</evidence>
<evidence type="ECO:0000256" key="1">
    <source>
        <dbReference type="ARBA" id="ARBA00004141"/>
    </source>
</evidence>
<sequence>MTSLSYIDLSVIVLYLVGIIVVGLWFSRRKKQTSEGYFLAGKTLTWSVIGASLFASNISTVHLVGLAESGFIDGIVWGNFEWFSAFELLILAFVFIPFYLRTKITTLPEFLEKRYDHRSRMILAIFSILAALFMHIGVSFYAGAVVFEKVFGLDIVISILIIAGATGLYTIIGGLSSVVVTETVQTVILILGSLTITVLAIFALSDVGIHSMAELKEVVSADRLQAVAFDTEAKGFTFPDMLFSHLILGIWYWCTDQTIVQRVLGAKSENEAKLGAIFAGFLKILPVFIMVVPGILAFALFREEIGEDTKSVLPILIMNLMPIGLKGLMVAALLAAVMSSVAAALNSCSTLLVFDVFGRINPNLTDQSKIRIGRISAVVVLVIAVIWSPFLGNLGAIFELINQMFSIFAPSIVAVFLYGILSPKGTSRAAFLTLLAGSLFAGIVFIVEKYIPIGGVENFISSADGLNINWLRQTCLFFIVSSLIYWIVSWTDKTPMIISGDFYLKLEGSTKQTKVLSIVLVAIMICIYLIFY</sequence>
<dbReference type="PROSITE" id="PS50283">
    <property type="entry name" value="NA_SOLUT_SYMP_3"/>
    <property type="match status" value="1"/>
</dbReference>
<evidence type="ECO:0000256" key="4">
    <source>
        <dbReference type="ARBA" id="ARBA00022989"/>
    </source>
</evidence>
<dbReference type="PANTHER" id="PTHR11819">
    <property type="entry name" value="SOLUTE CARRIER FAMILY 5"/>
    <property type="match status" value="1"/>
</dbReference>
<evidence type="ECO:0000313" key="9">
    <source>
        <dbReference type="Proteomes" id="UP000248882"/>
    </source>
</evidence>
<feature type="transmembrane region" description="Helical" evidence="7">
    <location>
        <begin position="236"/>
        <end position="254"/>
    </location>
</feature>
<comment type="similarity">
    <text evidence="2 6">Belongs to the sodium:solute symporter (SSF) (TC 2.A.21) family.</text>
</comment>
<dbReference type="EMBL" id="QKZT01000024">
    <property type="protein sequence ID" value="PZX47563.1"/>
    <property type="molecule type" value="Genomic_DNA"/>
</dbReference>
<dbReference type="RefSeq" id="WP_111322591.1">
    <property type="nucleotide sequence ID" value="NZ_QKZT01000024.1"/>
</dbReference>
<dbReference type="InterPro" id="IPR038377">
    <property type="entry name" value="Na/Glc_symporter_sf"/>
</dbReference>
<dbReference type="Gene3D" id="1.20.1730.10">
    <property type="entry name" value="Sodium/glucose cotransporter"/>
    <property type="match status" value="1"/>
</dbReference>
<evidence type="ECO:0000256" key="7">
    <source>
        <dbReference type="SAM" id="Phobius"/>
    </source>
</evidence>
<feature type="transmembrane region" description="Helical" evidence="7">
    <location>
        <begin position="6"/>
        <end position="26"/>
    </location>
</feature>
<feature type="transmembrane region" description="Helical" evidence="7">
    <location>
        <begin position="404"/>
        <end position="422"/>
    </location>
</feature>
<dbReference type="Proteomes" id="UP000248882">
    <property type="component" value="Unassembled WGS sequence"/>
</dbReference>
<feature type="transmembrane region" description="Helical" evidence="7">
    <location>
        <begin position="515"/>
        <end position="531"/>
    </location>
</feature>
<keyword evidence="5 7" id="KW-0472">Membrane</keyword>
<protein>
    <submittedName>
        <fullName evidence="8">SSS family solute:Na+ symporter</fullName>
    </submittedName>
</protein>
<keyword evidence="3 7" id="KW-0812">Transmembrane</keyword>
<feature type="transmembrane region" description="Helical" evidence="7">
    <location>
        <begin position="38"/>
        <end position="62"/>
    </location>
</feature>
<dbReference type="PANTHER" id="PTHR11819:SF195">
    <property type="entry name" value="SODIUM_GLUCOSE COTRANSPORTER 4"/>
    <property type="match status" value="1"/>
</dbReference>
<dbReference type="InterPro" id="IPR018212">
    <property type="entry name" value="Na/solute_symporter_CS"/>
</dbReference>
<evidence type="ECO:0000313" key="8">
    <source>
        <dbReference type="EMBL" id="PZX47563.1"/>
    </source>
</evidence>
<feature type="transmembrane region" description="Helical" evidence="7">
    <location>
        <begin position="155"/>
        <end position="180"/>
    </location>
</feature>
<dbReference type="AlphaFoldDB" id="A0A2W7QH27"/>
<feature type="transmembrane region" description="Helical" evidence="7">
    <location>
        <begin position="121"/>
        <end position="143"/>
    </location>
</feature>
<feature type="transmembrane region" description="Helical" evidence="7">
    <location>
        <begin position="375"/>
        <end position="398"/>
    </location>
</feature>
<evidence type="ECO:0000256" key="6">
    <source>
        <dbReference type="RuleBase" id="RU362091"/>
    </source>
</evidence>
<dbReference type="PROSITE" id="PS00456">
    <property type="entry name" value="NA_SOLUT_SYMP_1"/>
    <property type="match status" value="1"/>
</dbReference>
<feature type="transmembrane region" description="Helical" evidence="7">
    <location>
        <begin position="328"/>
        <end position="354"/>
    </location>
</feature>
<comment type="caution">
    <text evidence="8">The sequence shown here is derived from an EMBL/GenBank/DDBJ whole genome shotgun (WGS) entry which is preliminary data.</text>
</comment>
<comment type="subcellular location">
    <subcellularLocation>
        <location evidence="1">Membrane</location>
        <topology evidence="1">Multi-pass membrane protein</topology>
    </subcellularLocation>
</comment>